<evidence type="ECO:0000256" key="1">
    <source>
        <dbReference type="SAM" id="MobiDB-lite"/>
    </source>
</evidence>
<protein>
    <submittedName>
        <fullName evidence="2">Uncharacterized protein</fullName>
    </submittedName>
</protein>
<keyword evidence="3" id="KW-1185">Reference proteome</keyword>
<feature type="region of interest" description="Disordered" evidence="1">
    <location>
        <begin position="1"/>
        <end position="21"/>
    </location>
</feature>
<dbReference type="Proteomes" id="UP001358586">
    <property type="component" value="Chromosome 8"/>
</dbReference>
<organism evidence="2 3">
    <name type="scientific">Gossypium arboreum</name>
    <name type="common">Tree cotton</name>
    <name type="synonym">Gossypium nanking</name>
    <dbReference type="NCBI Taxonomy" id="29729"/>
    <lineage>
        <taxon>Eukaryota</taxon>
        <taxon>Viridiplantae</taxon>
        <taxon>Streptophyta</taxon>
        <taxon>Embryophyta</taxon>
        <taxon>Tracheophyta</taxon>
        <taxon>Spermatophyta</taxon>
        <taxon>Magnoliopsida</taxon>
        <taxon>eudicotyledons</taxon>
        <taxon>Gunneridae</taxon>
        <taxon>Pentapetalae</taxon>
        <taxon>rosids</taxon>
        <taxon>malvids</taxon>
        <taxon>Malvales</taxon>
        <taxon>Malvaceae</taxon>
        <taxon>Malvoideae</taxon>
        <taxon>Gossypium</taxon>
    </lineage>
</organism>
<feature type="compositionally biased region" description="Basic and acidic residues" evidence="1">
    <location>
        <begin position="12"/>
        <end position="21"/>
    </location>
</feature>
<gene>
    <name evidence="2" type="ORF">PVK06_027943</name>
</gene>
<accession>A0ABR0P1K1</accession>
<sequence>MMNYLEADGGDDDSRPSEDYNTKKVRFEDGFDVVAMDMVVDIDPSLSVGSTESVTEFMESDGGSDGDHILFEGDVIRSTVNGILIIDFLDRVKQILYKKIKTMIIEYYEKVLTHGPWIINGQYLIV</sequence>
<reference evidence="2 3" key="1">
    <citation type="submission" date="2023-03" db="EMBL/GenBank/DDBJ databases">
        <title>WGS of Gossypium arboreum.</title>
        <authorList>
            <person name="Yu D."/>
        </authorList>
    </citation>
    <scope>NUCLEOTIDE SEQUENCE [LARGE SCALE GENOMIC DNA]</scope>
    <source>
        <tissue evidence="2">Leaf</tissue>
    </source>
</reference>
<dbReference type="EMBL" id="JARKNE010000008">
    <property type="protein sequence ID" value="KAK5812511.1"/>
    <property type="molecule type" value="Genomic_DNA"/>
</dbReference>
<name>A0ABR0P1K1_GOSAR</name>
<comment type="caution">
    <text evidence="2">The sequence shown here is derived from an EMBL/GenBank/DDBJ whole genome shotgun (WGS) entry which is preliminary data.</text>
</comment>
<evidence type="ECO:0000313" key="3">
    <source>
        <dbReference type="Proteomes" id="UP001358586"/>
    </source>
</evidence>
<proteinExistence type="predicted"/>
<evidence type="ECO:0000313" key="2">
    <source>
        <dbReference type="EMBL" id="KAK5812511.1"/>
    </source>
</evidence>